<dbReference type="InterPro" id="IPR016181">
    <property type="entry name" value="Acyl_CoA_acyltransferase"/>
</dbReference>
<dbReference type="InterPro" id="IPR000182">
    <property type="entry name" value="GNAT_dom"/>
</dbReference>
<accession>A0ABZ0UVL6</accession>
<gene>
    <name evidence="2" type="ORF">Fokcrypt_00671</name>
</gene>
<dbReference type="RefSeq" id="WP_323722107.1">
    <property type="nucleotide sequence ID" value="NZ_CP110343.1"/>
</dbReference>
<proteinExistence type="predicted"/>
<sequence>MKKQNIFAEFPNIEMGELVLRELSTSDYKRYYEIYTDPRVAIRLSDEDIPKTERDAMLSVIYWRDLFRRSLSFFWGIALKETDSLIGTIGFFDYNAYNRKAEICYDLDPNYWRCGIMRRALIEVLNFGFGVVDLYRVSAKTLHDNQPSLNLLYDVGFQEEGIMRGYRFIRGEFPDIKALSLLPHEFRYKRK</sequence>
<keyword evidence="3" id="KW-1185">Reference proteome</keyword>
<evidence type="ECO:0000313" key="2">
    <source>
        <dbReference type="EMBL" id="WPX98135.1"/>
    </source>
</evidence>
<dbReference type="SUPFAM" id="SSF55729">
    <property type="entry name" value="Acyl-CoA N-acyltransferases (Nat)"/>
    <property type="match status" value="1"/>
</dbReference>
<evidence type="ECO:0000313" key="3">
    <source>
        <dbReference type="Proteomes" id="UP001325140"/>
    </source>
</evidence>
<dbReference type="PANTHER" id="PTHR43792">
    <property type="entry name" value="GNAT FAMILY, PUTATIVE (AFU_ORTHOLOGUE AFUA_3G00765)-RELATED-RELATED"/>
    <property type="match status" value="1"/>
</dbReference>
<dbReference type="PROSITE" id="PS51186">
    <property type="entry name" value="GNAT"/>
    <property type="match status" value="1"/>
</dbReference>
<name>A0ABZ0UVL6_9RICK</name>
<feature type="domain" description="N-acetyltransferase" evidence="1">
    <location>
        <begin position="18"/>
        <end position="180"/>
    </location>
</feature>
<dbReference type="Proteomes" id="UP001325140">
    <property type="component" value="Chromosome"/>
</dbReference>
<dbReference type="EMBL" id="CP110343">
    <property type="protein sequence ID" value="WPX98135.1"/>
    <property type="molecule type" value="Genomic_DNA"/>
</dbReference>
<reference evidence="2" key="1">
    <citation type="submission" date="2022-10" db="EMBL/GenBank/DDBJ databases">
        <title>Host association and intracellularity evolved multiple times independently in the Rickettsiales.</title>
        <authorList>
            <person name="Castelli M."/>
            <person name="Nardi T."/>
            <person name="Gammuto L."/>
            <person name="Bellinzona G."/>
            <person name="Sabaneyeva E."/>
            <person name="Potekhin A."/>
            <person name="Serra V."/>
            <person name="Petroni G."/>
            <person name="Sassera D."/>
        </authorList>
    </citation>
    <scope>NUCLEOTIDE SEQUENCE [LARGE SCALE GENOMIC DNA]</scope>
    <source>
        <strain evidence="2">US_Bl 11III1</strain>
    </source>
</reference>
<organism evidence="2 3">
    <name type="scientific">Candidatus Fokinia crypta</name>
    <dbReference type="NCBI Taxonomy" id="1920990"/>
    <lineage>
        <taxon>Bacteria</taxon>
        <taxon>Pseudomonadati</taxon>
        <taxon>Pseudomonadota</taxon>
        <taxon>Alphaproteobacteria</taxon>
        <taxon>Rickettsiales</taxon>
        <taxon>Candidatus Midichloriaceae</taxon>
        <taxon>Candidatus Fokinia</taxon>
    </lineage>
</organism>
<dbReference type="PANTHER" id="PTHR43792:SF9">
    <property type="entry name" value="RIBOSOMAL-PROTEIN-ALANINE ACETYLTRANSFERASE"/>
    <property type="match status" value="1"/>
</dbReference>
<dbReference type="InterPro" id="IPR051531">
    <property type="entry name" value="N-acetyltransferase"/>
</dbReference>
<dbReference type="Pfam" id="PF13302">
    <property type="entry name" value="Acetyltransf_3"/>
    <property type="match status" value="1"/>
</dbReference>
<dbReference type="Gene3D" id="3.40.630.30">
    <property type="match status" value="1"/>
</dbReference>
<evidence type="ECO:0000259" key="1">
    <source>
        <dbReference type="PROSITE" id="PS51186"/>
    </source>
</evidence>
<protein>
    <submittedName>
        <fullName evidence="2">GNAT family N-acetyltransferase</fullName>
    </submittedName>
</protein>